<sequence length="81" mass="9430">MKERNNTQNLQRNGAKRCAICDGKFGLIRHYSWRTALCSKKCVDRFKSREEADRRWLIRFHVARNTVAAGLTGFRSEEAAQ</sequence>
<reference evidence="1 2" key="1">
    <citation type="submission" date="2016-11" db="EMBL/GenBank/DDBJ databases">
        <authorList>
            <person name="Jaros S."/>
            <person name="Januszkiewicz K."/>
            <person name="Wedrychowicz H."/>
        </authorList>
    </citation>
    <scope>NUCLEOTIDE SEQUENCE [LARGE SCALE GENOMIC DNA]</scope>
    <source>
        <strain evidence="1 2">GAS499</strain>
    </source>
</reference>
<gene>
    <name evidence="1" type="ORF">SAMN05444159_6903</name>
</gene>
<name>A0A1M7DRL8_9BRAD</name>
<evidence type="ECO:0000313" key="2">
    <source>
        <dbReference type="Proteomes" id="UP000189935"/>
    </source>
</evidence>
<dbReference type="Proteomes" id="UP000189935">
    <property type="component" value="Chromosome I"/>
</dbReference>
<dbReference type="OrthoDB" id="8241592at2"/>
<dbReference type="RefSeq" id="WP_079543987.1">
    <property type="nucleotide sequence ID" value="NZ_LT670844.1"/>
</dbReference>
<dbReference type="AlphaFoldDB" id="A0A1M7DRL8"/>
<organism evidence="1 2">
    <name type="scientific">Bradyrhizobium lablabi</name>
    <dbReference type="NCBI Taxonomy" id="722472"/>
    <lineage>
        <taxon>Bacteria</taxon>
        <taxon>Pseudomonadati</taxon>
        <taxon>Pseudomonadota</taxon>
        <taxon>Alphaproteobacteria</taxon>
        <taxon>Hyphomicrobiales</taxon>
        <taxon>Nitrobacteraceae</taxon>
        <taxon>Bradyrhizobium</taxon>
    </lineage>
</organism>
<dbReference type="EMBL" id="LT670844">
    <property type="protein sequence ID" value="SHL82013.1"/>
    <property type="molecule type" value="Genomic_DNA"/>
</dbReference>
<proteinExistence type="predicted"/>
<accession>A0A1M7DRL8</accession>
<evidence type="ECO:0000313" key="1">
    <source>
        <dbReference type="EMBL" id="SHL82013.1"/>
    </source>
</evidence>
<protein>
    <submittedName>
        <fullName evidence="1">Uncharacterized protein</fullName>
    </submittedName>
</protein>